<gene>
    <name evidence="2" type="ORF">ACFSCX_24235</name>
</gene>
<comment type="caution">
    <text evidence="2">The sequence shown here is derived from an EMBL/GenBank/DDBJ whole genome shotgun (WGS) entry which is preliminary data.</text>
</comment>
<dbReference type="EMBL" id="JBHUEM010000055">
    <property type="protein sequence ID" value="MFD1739596.1"/>
    <property type="molecule type" value="Genomic_DNA"/>
</dbReference>
<accession>A0ABW4LXG5</accession>
<feature type="transmembrane region" description="Helical" evidence="1">
    <location>
        <begin position="36"/>
        <end position="60"/>
    </location>
</feature>
<keyword evidence="3" id="KW-1185">Reference proteome</keyword>
<keyword evidence="1" id="KW-1133">Transmembrane helix</keyword>
<evidence type="ECO:0000313" key="3">
    <source>
        <dbReference type="Proteomes" id="UP001597214"/>
    </source>
</evidence>
<dbReference type="RefSeq" id="WP_377930835.1">
    <property type="nucleotide sequence ID" value="NZ_JBHUEM010000055.1"/>
</dbReference>
<reference evidence="3" key="1">
    <citation type="journal article" date="2019" name="Int. J. Syst. Evol. Microbiol.">
        <title>The Global Catalogue of Microorganisms (GCM) 10K type strain sequencing project: providing services to taxonomists for standard genome sequencing and annotation.</title>
        <authorList>
            <consortium name="The Broad Institute Genomics Platform"/>
            <consortium name="The Broad Institute Genome Sequencing Center for Infectious Disease"/>
            <person name="Wu L."/>
            <person name="Ma J."/>
        </authorList>
    </citation>
    <scope>NUCLEOTIDE SEQUENCE [LARGE SCALE GENOMIC DNA]</scope>
    <source>
        <strain evidence="3">CCUG 49339</strain>
    </source>
</reference>
<keyword evidence="1" id="KW-0812">Transmembrane</keyword>
<dbReference type="Proteomes" id="UP001597214">
    <property type="component" value="Unassembled WGS sequence"/>
</dbReference>
<evidence type="ECO:0000313" key="2">
    <source>
        <dbReference type="EMBL" id="MFD1739596.1"/>
    </source>
</evidence>
<protein>
    <submittedName>
        <fullName evidence="2">Uncharacterized protein</fullName>
    </submittedName>
</protein>
<evidence type="ECO:0000256" key="1">
    <source>
        <dbReference type="SAM" id="Phobius"/>
    </source>
</evidence>
<organism evidence="2 3">
    <name type="scientific">Bacillus salitolerans</name>
    <dbReference type="NCBI Taxonomy" id="1437434"/>
    <lineage>
        <taxon>Bacteria</taxon>
        <taxon>Bacillati</taxon>
        <taxon>Bacillota</taxon>
        <taxon>Bacilli</taxon>
        <taxon>Bacillales</taxon>
        <taxon>Bacillaceae</taxon>
        <taxon>Bacillus</taxon>
    </lineage>
</organism>
<keyword evidence="1" id="KW-0472">Membrane</keyword>
<proteinExistence type="predicted"/>
<name>A0ABW4LXG5_9BACI</name>
<feature type="transmembrane region" description="Helical" evidence="1">
    <location>
        <begin position="5"/>
        <end position="24"/>
    </location>
</feature>
<sequence>MIIFTLFLCIVSGYFFVIYLIHAIHNDNDPVNSRLAALFFILWTFTVVEMIGEINGVSLLEMIIMGTRGLWL</sequence>